<gene>
    <name evidence="6" type="ORF">AB0I48_34450</name>
</gene>
<reference evidence="6 7" key="1">
    <citation type="submission" date="2024-06" db="EMBL/GenBank/DDBJ databases">
        <title>The Natural Products Discovery Center: Release of the First 8490 Sequenced Strains for Exploring Actinobacteria Biosynthetic Diversity.</title>
        <authorList>
            <person name="Kalkreuter E."/>
            <person name="Kautsar S.A."/>
            <person name="Yang D."/>
            <person name="Bader C.D."/>
            <person name="Teijaro C.N."/>
            <person name="Fluegel L."/>
            <person name="Davis C.M."/>
            <person name="Simpson J.R."/>
            <person name="Lauterbach L."/>
            <person name="Steele A.D."/>
            <person name="Gui C."/>
            <person name="Meng S."/>
            <person name="Li G."/>
            <person name="Viehrig K."/>
            <person name="Ye F."/>
            <person name="Su P."/>
            <person name="Kiefer A.F."/>
            <person name="Nichols A."/>
            <person name="Cepeda A.J."/>
            <person name="Yan W."/>
            <person name="Fan B."/>
            <person name="Jiang Y."/>
            <person name="Adhikari A."/>
            <person name="Zheng C.-J."/>
            <person name="Schuster L."/>
            <person name="Cowan T.M."/>
            <person name="Smanski M.J."/>
            <person name="Chevrette M.G."/>
            <person name="De Carvalho L.P.S."/>
            <person name="Shen B."/>
        </authorList>
    </citation>
    <scope>NUCLEOTIDE SEQUENCE [LARGE SCALE GENOMIC DNA]</scope>
    <source>
        <strain evidence="6 7">NPDC050403</strain>
    </source>
</reference>
<feature type="domain" description="HTH tetR-type" evidence="5">
    <location>
        <begin position="10"/>
        <end position="70"/>
    </location>
</feature>
<dbReference type="InterPro" id="IPR011075">
    <property type="entry name" value="TetR_C"/>
</dbReference>
<dbReference type="Gene3D" id="1.10.10.60">
    <property type="entry name" value="Homeodomain-like"/>
    <property type="match status" value="1"/>
</dbReference>
<evidence type="ECO:0000256" key="3">
    <source>
        <dbReference type="ARBA" id="ARBA00023163"/>
    </source>
</evidence>
<comment type="caution">
    <text evidence="6">The sequence shown here is derived from an EMBL/GenBank/DDBJ whole genome shotgun (WGS) entry which is preliminary data.</text>
</comment>
<protein>
    <submittedName>
        <fullName evidence="6">TetR/AcrR family transcriptional regulator</fullName>
    </submittedName>
</protein>
<dbReference type="InterPro" id="IPR036271">
    <property type="entry name" value="Tet_transcr_reg_TetR-rel_C_sf"/>
</dbReference>
<dbReference type="Proteomes" id="UP001551695">
    <property type="component" value="Unassembled WGS sequence"/>
</dbReference>
<dbReference type="EMBL" id="JBFAKC010000024">
    <property type="protein sequence ID" value="MEV0712666.1"/>
    <property type="molecule type" value="Genomic_DNA"/>
</dbReference>
<proteinExistence type="predicted"/>
<dbReference type="PROSITE" id="PS50977">
    <property type="entry name" value="HTH_TETR_2"/>
    <property type="match status" value="1"/>
</dbReference>
<dbReference type="PANTHER" id="PTHR47506:SF6">
    <property type="entry name" value="HTH-TYPE TRANSCRIPTIONAL REPRESSOR NEMR"/>
    <property type="match status" value="1"/>
</dbReference>
<feature type="DNA-binding region" description="H-T-H motif" evidence="4">
    <location>
        <begin position="33"/>
        <end position="52"/>
    </location>
</feature>
<dbReference type="SUPFAM" id="SSF46689">
    <property type="entry name" value="Homeodomain-like"/>
    <property type="match status" value="1"/>
</dbReference>
<keyword evidence="1" id="KW-0805">Transcription regulation</keyword>
<dbReference type="InterPro" id="IPR001647">
    <property type="entry name" value="HTH_TetR"/>
</dbReference>
<evidence type="ECO:0000256" key="1">
    <source>
        <dbReference type="ARBA" id="ARBA00023015"/>
    </source>
</evidence>
<sequence length="212" mass="22887">MSDIQTARGQDTRRAILREAVRVGAVEGLDRLTIGRLATSLGASKSGVFGLFGSKEELQLAAIEEAKAEFIASVISPALRQPSGLVRLRTLCEAWIDHLNEDIGSGGACFFLSVGSEYGARPGRVRDAIVSVWRQWHEFHRQTVIEAKQLGEISAETDPAQLAFELAAIERAAASDMILLGDPDVFDRARASMLRLLRECATGGDRAPALIG</sequence>
<keyword evidence="3" id="KW-0804">Transcription</keyword>
<dbReference type="Gene3D" id="1.10.357.10">
    <property type="entry name" value="Tetracycline Repressor, domain 2"/>
    <property type="match status" value="1"/>
</dbReference>
<dbReference type="Pfam" id="PF16925">
    <property type="entry name" value="TetR_C_13"/>
    <property type="match status" value="1"/>
</dbReference>
<evidence type="ECO:0000313" key="6">
    <source>
        <dbReference type="EMBL" id="MEV0712666.1"/>
    </source>
</evidence>
<dbReference type="SUPFAM" id="SSF48498">
    <property type="entry name" value="Tetracyclin repressor-like, C-terminal domain"/>
    <property type="match status" value="1"/>
</dbReference>
<keyword evidence="7" id="KW-1185">Reference proteome</keyword>
<name>A0ABV3G5I8_9NOCA</name>
<dbReference type="Pfam" id="PF00440">
    <property type="entry name" value="TetR_N"/>
    <property type="match status" value="1"/>
</dbReference>
<evidence type="ECO:0000259" key="5">
    <source>
        <dbReference type="PROSITE" id="PS50977"/>
    </source>
</evidence>
<evidence type="ECO:0000313" key="7">
    <source>
        <dbReference type="Proteomes" id="UP001551695"/>
    </source>
</evidence>
<accession>A0ABV3G5I8</accession>
<evidence type="ECO:0000256" key="2">
    <source>
        <dbReference type="ARBA" id="ARBA00023125"/>
    </source>
</evidence>
<dbReference type="InterPro" id="IPR009057">
    <property type="entry name" value="Homeodomain-like_sf"/>
</dbReference>
<dbReference type="RefSeq" id="WP_109527123.1">
    <property type="nucleotide sequence ID" value="NZ_JBEXKW010000012.1"/>
</dbReference>
<dbReference type="PANTHER" id="PTHR47506">
    <property type="entry name" value="TRANSCRIPTIONAL REGULATORY PROTEIN"/>
    <property type="match status" value="1"/>
</dbReference>
<evidence type="ECO:0000256" key="4">
    <source>
        <dbReference type="PROSITE-ProRule" id="PRU00335"/>
    </source>
</evidence>
<organism evidence="6 7">
    <name type="scientific">Nocardia aurea</name>
    <dbReference type="NCBI Taxonomy" id="2144174"/>
    <lineage>
        <taxon>Bacteria</taxon>
        <taxon>Bacillati</taxon>
        <taxon>Actinomycetota</taxon>
        <taxon>Actinomycetes</taxon>
        <taxon>Mycobacteriales</taxon>
        <taxon>Nocardiaceae</taxon>
        <taxon>Nocardia</taxon>
    </lineage>
</organism>
<keyword evidence="2 4" id="KW-0238">DNA-binding</keyword>